<dbReference type="RefSeq" id="WP_189045707.1">
    <property type="nucleotide sequence ID" value="NZ_BMJQ01000005.1"/>
</dbReference>
<dbReference type="InterPro" id="IPR029144">
    <property type="entry name" value="Thr_synth_N"/>
</dbReference>
<gene>
    <name evidence="9" type="ORF">GCM10011611_22750</name>
</gene>
<dbReference type="AlphaFoldDB" id="A0A8J2YSP8"/>
<dbReference type="Pfam" id="PF24857">
    <property type="entry name" value="THR4_C"/>
    <property type="match status" value="1"/>
</dbReference>
<evidence type="ECO:0000259" key="7">
    <source>
        <dbReference type="Pfam" id="PF00291"/>
    </source>
</evidence>
<comment type="caution">
    <text evidence="9">The sequence shown here is derived from an EMBL/GenBank/DDBJ whole genome shotgun (WGS) entry which is preliminary data.</text>
</comment>
<dbReference type="GO" id="GO:0004795">
    <property type="term" value="F:threonine synthase activity"/>
    <property type="evidence" value="ECO:0007669"/>
    <property type="project" value="UniProtKB-UniRule"/>
</dbReference>
<dbReference type="CDD" id="cd01560">
    <property type="entry name" value="Thr-synth_2"/>
    <property type="match status" value="1"/>
</dbReference>
<organism evidence="9 10">
    <name type="scientific">Aliidongia dinghuensis</name>
    <dbReference type="NCBI Taxonomy" id="1867774"/>
    <lineage>
        <taxon>Bacteria</taxon>
        <taxon>Pseudomonadati</taxon>
        <taxon>Pseudomonadota</taxon>
        <taxon>Alphaproteobacteria</taxon>
        <taxon>Rhodospirillales</taxon>
        <taxon>Dongiaceae</taxon>
        <taxon>Aliidongia</taxon>
    </lineage>
</organism>
<keyword evidence="10" id="KW-1185">Reference proteome</keyword>
<comment type="cofactor">
    <cofactor evidence="1 6">
        <name>pyridoxal 5'-phosphate</name>
        <dbReference type="ChEBI" id="CHEBI:597326"/>
    </cofactor>
</comment>
<dbReference type="PANTHER" id="PTHR42690">
    <property type="entry name" value="THREONINE SYNTHASE FAMILY MEMBER"/>
    <property type="match status" value="1"/>
</dbReference>
<name>A0A8J2YSP8_9PROT</name>
<evidence type="ECO:0000313" key="9">
    <source>
        <dbReference type="EMBL" id="GGF16416.1"/>
    </source>
</evidence>
<evidence type="ECO:0000256" key="5">
    <source>
        <dbReference type="NCBIfam" id="TIGR00260"/>
    </source>
</evidence>
<evidence type="ECO:0000256" key="4">
    <source>
        <dbReference type="ARBA" id="ARBA00023239"/>
    </source>
</evidence>
<feature type="domain" description="Tryptophan synthase beta chain-like PALP" evidence="7">
    <location>
        <begin position="95"/>
        <end position="327"/>
    </location>
</feature>
<dbReference type="EMBL" id="BMJQ01000005">
    <property type="protein sequence ID" value="GGF16416.1"/>
    <property type="molecule type" value="Genomic_DNA"/>
</dbReference>
<protein>
    <recommendedName>
        <fullName evidence="5">Threonine synthase</fullName>
        <ecNumber evidence="5">4.2.3.1</ecNumber>
    </recommendedName>
</protein>
<evidence type="ECO:0000313" key="10">
    <source>
        <dbReference type="Proteomes" id="UP000646365"/>
    </source>
</evidence>
<dbReference type="Gene3D" id="3.40.50.1100">
    <property type="match status" value="2"/>
</dbReference>
<dbReference type="Proteomes" id="UP000646365">
    <property type="component" value="Unassembled WGS sequence"/>
</dbReference>
<evidence type="ECO:0000259" key="8">
    <source>
        <dbReference type="Pfam" id="PF14821"/>
    </source>
</evidence>
<dbReference type="InterPro" id="IPR001926">
    <property type="entry name" value="TrpB-like_PALP"/>
</dbReference>
<dbReference type="PANTHER" id="PTHR42690:SF1">
    <property type="entry name" value="THREONINE SYNTHASE-LIKE 2"/>
    <property type="match status" value="1"/>
</dbReference>
<dbReference type="Gene3D" id="3.90.1380.10">
    <property type="entry name" value="Threonine synthase, N-terminal domain"/>
    <property type="match status" value="1"/>
</dbReference>
<evidence type="ECO:0000256" key="2">
    <source>
        <dbReference type="ARBA" id="ARBA00005517"/>
    </source>
</evidence>
<reference evidence="9" key="2">
    <citation type="submission" date="2020-09" db="EMBL/GenBank/DDBJ databases">
        <authorList>
            <person name="Sun Q."/>
            <person name="Zhou Y."/>
        </authorList>
    </citation>
    <scope>NUCLEOTIDE SEQUENCE</scope>
    <source>
        <strain evidence="9">CGMCC 1.15725</strain>
    </source>
</reference>
<comment type="similarity">
    <text evidence="2">Belongs to the threonine synthase family.</text>
</comment>
<accession>A0A8J2YSP8</accession>
<dbReference type="NCBIfam" id="TIGR00260">
    <property type="entry name" value="thrC"/>
    <property type="match status" value="1"/>
</dbReference>
<dbReference type="InterPro" id="IPR037158">
    <property type="entry name" value="Thr_synth_N_sf"/>
</dbReference>
<dbReference type="InterPro" id="IPR051166">
    <property type="entry name" value="Threonine_Synthase"/>
</dbReference>
<dbReference type="GO" id="GO:0009088">
    <property type="term" value="P:threonine biosynthetic process"/>
    <property type="evidence" value="ECO:0007669"/>
    <property type="project" value="UniProtKB-UniRule"/>
</dbReference>
<keyword evidence="3 6" id="KW-0663">Pyridoxal phosphate</keyword>
<sequence length="478" mass="51761">MRYISTRQPADHRHTLGFEDVLIAGLAPDGGLYVPTEIPQFSAAEIRRFRRLSYPELAAEILAPFVGDAFHRDELLAILEDAYAGFDHRAIAPLKQLGSGEFLLELFHGPTIAFKDYALQVLGRLFDAVLARRGERATIVGATSGDTGSAAIEACRDRDNLDIFILYPHGRTSAVQRRQMTTVAAPNVRTLAVEGSFDDCQDLVKAMFADAPFRARHRLSAVNSINWARIAAQVVYYFASAVALGAPDVPVSFAVPTGNFGNVYAGHVARRMGLPVAELVIGTNRNDILYRFVETGEMTISAVEPSLSPSMDIQVSSNFERLLFEVSGRDGTALAAIMASFRKTGRLPASPEAWAETRALIRAHRVDDEETRAMIREIHRETGELLDPHSAIAVAASRAKGLKDGTPRVALACAHPAKFPDVVEEATGIYPSLPAHLADLMTRAERETPIANDLAAVEAYVAANVPGFNGVGTNEASA</sequence>
<proteinExistence type="inferred from homology"/>
<dbReference type="InterPro" id="IPR004450">
    <property type="entry name" value="Thr_synthase-like"/>
</dbReference>
<dbReference type="EC" id="4.2.3.1" evidence="5"/>
<evidence type="ECO:0000256" key="6">
    <source>
        <dbReference type="PIRSR" id="PIRSR604450-51"/>
    </source>
</evidence>
<dbReference type="InterPro" id="IPR036052">
    <property type="entry name" value="TrpB-like_PALP_sf"/>
</dbReference>
<dbReference type="Pfam" id="PF00291">
    <property type="entry name" value="PALP"/>
    <property type="match status" value="1"/>
</dbReference>
<dbReference type="SUPFAM" id="SSF53686">
    <property type="entry name" value="Tryptophan synthase beta subunit-like PLP-dependent enzymes"/>
    <property type="match status" value="1"/>
</dbReference>
<evidence type="ECO:0000256" key="1">
    <source>
        <dbReference type="ARBA" id="ARBA00001933"/>
    </source>
</evidence>
<reference evidence="9" key="1">
    <citation type="journal article" date="2014" name="Int. J. Syst. Evol. Microbiol.">
        <title>Complete genome sequence of Corynebacterium casei LMG S-19264T (=DSM 44701T), isolated from a smear-ripened cheese.</title>
        <authorList>
            <consortium name="US DOE Joint Genome Institute (JGI-PGF)"/>
            <person name="Walter F."/>
            <person name="Albersmeier A."/>
            <person name="Kalinowski J."/>
            <person name="Ruckert C."/>
        </authorList>
    </citation>
    <scope>NUCLEOTIDE SEQUENCE</scope>
    <source>
        <strain evidence="9">CGMCC 1.15725</strain>
    </source>
</reference>
<evidence type="ECO:0000256" key="3">
    <source>
        <dbReference type="ARBA" id="ARBA00022898"/>
    </source>
</evidence>
<dbReference type="Pfam" id="PF14821">
    <property type="entry name" value="Thr_synth_N"/>
    <property type="match status" value="1"/>
</dbReference>
<keyword evidence="4" id="KW-0456">Lyase</keyword>
<feature type="modified residue" description="N6-(pyridoxal phosphate)lysine" evidence="6">
    <location>
        <position position="115"/>
    </location>
</feature>
<feature type="domain" description="Threonine synthase N-terminal" evidence="8">
    <location>
        <begin position="2"/>
        <end position="83"/>
    </location>
</feature>